<evidence type="ECO:0000259" key="5">
    <source>
        <dbReference type="PROSITE" id="PS50931"/>
    </source>
</evidence>
<proteinExistence type="inferred from homology"/>
<dbReference type="GO" id="GO:0032993">
    <property type="term" value="C:protein-DNA complex"/>
    <property type="evidence" value="ECO:0007669"/>
    <property type="project" value="TreeGrafter"/>
</dbReference>
<dbReference type="RefSeq" id="WP_131515391.1">
    <property type="nucleotide sequence ID" value="NZ_SJKD01000004.1"/>
</dbReference>
<sequence length="317" mass="35248">MQLHQLTYFVAVADTRHFTHAAELMRVAQPSVSQQVRALERDIGAELFHRIRGNLSLTEAGETLLPIARRILAETDAAYQAVRELDQLGRGRVRLGAPPSLCTGLLPTMLAGFRKVYPGIDLTLRESGSRDLQNDVSEGLLDLAMIVDSRRRDRSQLATKPLFVEELVVISAKSRPRPVRRARMKIVDLEDRPLVMFRRGYDLREATVDACRAEGFEPSFAIEGGEMDAVLECVDAGMGIAVVPSTVVKDRFRVTRFDAPGLSRVVRLTYREEIKPSKAVLALHKAITDHVRLAGVLPRGTRALLRRDLPPEARGTA</sequence>
<dbReference type="Gene3D" id="3.40.190.290">
    <property type="match status" value="1"/>
</dbReference>
<keyword evidence="4" id="KW-0804">Transcription</keyword>
<dbReference type="FunFam" id="1.10.10.10:FF:000001">
    <property type="entry name" value="LysR family transcriptional regulator"/>
    <property type="match status" value="1"/>
</dbReference>
<dbReference type="InterPro" id="IPR036388">
    <property type="entry name" value="WH-like_DNA-bd_sf"/>
</dbReference>
<name>A0A4R0JQM8_9ACTN</name>
<organism evidence="6 7">
    <name type="scientific">Kribbella capetownensis</name>
    <dbReference type="NCBI Taxonomy" id="1572659"/>
    <lineage>
        <taxon>Bacteria</taxon>
        <taxon>Bacillati</taxon>
        <taxon>Actinomycetota</taxon>
        <taxon>Actinomycetes</taxon>
        <taxon>Propionibacteriales</taxon>
        <taxon>Kribbellaceae</taxon>
        <taxon>Kribbella</taxon>
    </lineage>
</organism>
<dbReference type="PANTHER" id="PTHR30346">
    <property type="entry name" value="TRANSCRIPTIONAL DUAL REGULATOR HCAR-RELATED"/>
    <property type="match status" value="1"/>
</dbReference>
<evidence type="ECO:0000313" key="6">
    <source>
        <dbReference type="EMBL" id="TCC49119.1"/>
    </source>
</evidence>
<dbReference type="InterPro" id="IPR000847">
    <property type="entry name" value="LysR_HTH_N"/>
</dbReference>
<dbReference type="OrthoDB" id="3181812at2"/>
<dbReference type="SUPFAM" id="SSF53850">
    <property type="entry name" value="Periplasmic binding protein-like II"/>
    <property type="match status" value="1"/>
</dbReference>
<evidence type="ECO:0000256" key="4">
    <source>
        <dbReference type="ARBA" id="ARBA00023163"/>
    </source>
</evidence>
<dbReference type="Proteomes" id="UP000293342">
    <property type="component" value="Unassembled WGS sequence"/>
</dbReference>
<dbReference type="Pfam" id="PF00126">
    <property type="entry name" value="HTH_1"/>
    <property type="match status" value="1"/>
</dbReference>
<evidence type="ECO:0000313" key="7">
    <source>
        <dbReference type="Proteomes" id="UP000293342"/>
    </source>
</evidence>
<reference evidence="6 7" key="1">
    <citation type="submission" date="2019-02" db="EMBL/GenBank/DDBJ databases">
        <title>Kribbella capetownensis sp. nov. and Kribbella speibonae sp. nov., isolated from soil.</title>
        <authorList>
            <person name="Curtis S.M."/>
            <person name="Norton I."/>
            <person name="Everest G.J."/>
            <person name="Meyers P.R."/>
        </authorList>
    </citation>
    <scope>NUCLEOTIDE SEQUENCE [LARGE SCALE GENOMIC DNA]</scope>
    <source>
        <strain evidence="6 7">YM53</strain>
    </source>
</reference>
<keyword evidence="7" id="KW-1185">Reference proteome</keyword>
<keyword evidence="3" id="KW-0238">DNA-binding</keyword>
<dbReference type="PRINTS" id="PR00039">
    <property type="entry name" value="HTHLYSR"/>
</dbReference>
<gene>
    <name evidence="6" type="ORF">E0H75_21540</name>
</gene>
<dbReference type="EMBL" id="SJKD01000004">
    <property type="protein sequence ID" value="TCC49119.1"/>
    <property type="molecule type" value="Genomic_DNA"/>
</dbReference>
<accession>A0A4R0JQM8</accession>
<keyword evidence="2" id="KW-0805">Transcription regulation</keyword>
<feature type="domain" description="HTH lysR-type" evidence="5">
    <location>
        <begin position="1"/>
        <end position="58"/>
    </location>
</feature>
<comment type="similarity">
    <text evidence="1">Belongs to the LysR transcriptional regulatory family.</text>
</comment>
<dbReference type="PROSITE" id="PS50931">
    <property type="entry name" value="HTH_LYSR"/>
    <property type="match status" value="1"/>
</dbReference>
<evidence type="ECO:0000256" key="3">
    <source>
        <dbReference type="ARBA" id="ARBA00023125"/>
    </source>
</evidence>
<dbReference type="PANTHER" id="PTHR30346:SF29">
    <property type="entry name" value="LYSR SUBSTRATE-BINDING"/>
    <property type="match status" value="1"/>
</dbReference>
<comment type="caution">
    <text evidence="6">The sequence shown here is derived from an EMBL/GenBank/DDBJ whole genome shotgun (WGS) entry which is preliminary data.</text>
</comment>
<dbReference type="GO" id="GO:0003700">
    <property type="term" value="F:DNA-binding transcription factor activity"/>
    <property type="evidence" value="ECO:0007669"/>
    <property type="project" value="InterPro"/>
</dbReference>
<dbReference type="AlphaFoldDB" id="A0A4R0JQM8"/>
<dbReference type="Pfam" id="PF03466">
    <property type="entry name" value="LysR_substrate"/>
    <property type="match status" value="1"/>
</dbReference>
<dbReference type="InterPro" id="IPR005119">
    <property type="entry name" value="LysR_subst-bd"/>
</dbReference>
<dbReference type="InterPro" id="IPR036390">
    <property type="entry name" value="WH_DNA-bd_sf"/>
</dbReference>
<dbReference type="GO" id="GO:0003677">
    <property type="term" value="F:DNA binding"/>
    <property type="evidence" value="ECO:0007669"/>
    <property type="project" value="UniProtKB-KW"/>
</dbReference>
<evidence type="ECO:0000256" key="1">
    <source>
        <dbReference type="ARBA" id="ARBA00009437"/>
    </source>
</evidence>
<protein>
    <submittedName>
        <fullName evidence="6">LysR family transcriptional regulator</fullName>
    </submittedName>
</protein>
<dbReference type="Gene3D" id="1.10.10.10">
    <property type="entry name" value="Winged helix-like DNA-binding domain superfamily/Winged helix DNA-binding domain"/>
    <property type="match status" value="1"/>
</dbReference>
<evidence type="ECO:0000256" key="2">
    <source>
        <dbReference type="ARBA" id="ARBA00023015"/>
    </source>
</evidence>
<dbReference type="SUPFAM" id="SSF46785">
    <property type="entry name" value="Winged helix' DNA-binding domain"/>
    <property type="match status" value="1"/>
</dbReference>
<dbReference type="CDD" id="cd05466">
    <property type="entry name" value="PBP2_LTTR_substrate"/>
    <property type="match status" value="1"/>
</dbReference>